<dbReference type="OrthoDB" id="694007at2759"/>
<gene>
    <name evidence="1" type="ORF">FCM35_KLT09849</name>
</gene>
<dbReference type="EMBL" id="SWLB01000002">
    <property type="protein sequence ID" value="KAF3341005.1"/>
    <property type="molecule type" value="Genomic_DNA"/>
</dbReference>
<reference evidence="1" key="1">
    <citation type="submission" date="2020-01" db="EMBL/GenBank/DDBJ databases">
        <title>Genome sequence of Kobresia littledalei, the first chromosome-level genome in the family Cyperaceae.</title>
        <authorList>
            <person name="Qu G."/>
        </authorList>
    </citation>
    <scope>NUCLEOTIDE SEQUENCE</scope>
    <source>
        <strain evidence="1">C.B.Clarke</strain>
        <tissue evidence="1">Leaf</tissue>
    </source>
</reference>
<protein>
    <submittedName>
        <fullName evidence="1">Uncharacterized protein</fullName>
    </submittedName>
</protein>
<name>A0A833R9E3_9POAL</name>
<comment type="caution">
    <text evidence="1">The sequence shown here is derived from an EMBL/GenBank/DDBJ whole genome shotgun (WGS) entry which is preliminary data.</text>
</comment>
<dbReference type="AlphaFoldDB" id="A0A833R9E3"/>
<organism evidence="1 2">
    <name type="scientific">Carex littledalei</name>
    <dbReference type="NCBI Taxonomy" id="544730"/>
    <lineage>
        <taxon>Eukaryota</taxon>
        <taxon>Viridiplantae</taxon>
        <taxon>Streptophyta</taxon>
        <taxon>Embryophyta</taxon>
        <taxon>Tracheophyta</taxon>
        <taxon>Spermatophyta</taxon>
        <taxon>Magnoliopsida</taxon>
        <taxon>Liliopsida</taxon>
        <taxon>Poales</taxon>
        <taxon>Cyperaceae</taxon>
        <taxon>Cyperoideae</taxon>
        <taxon>Cariceae</taxon>
        <taxon>Carex</taxon>
        <taxon>Carex subgen. Euthyceras</taxon>
    </lineage>
</organism>
<evidence type="ECO:0000313" key="1">
    <source>
        <dbReference type="EMBL" id="KAF3341005.1"/>
    </source>
</evidence>
<dbReference type="Proteomes" id="UP000623129">
    <property type="component" value="Unassembled WGS sequence"/>
</dbReference>
<keyword evidence="2" id="KW-1185">Reference proteome</keyword>
<evidence type="ECO:0000313" key="2">
    <source>
        <dbReference type="Proteomes" id="UP000623129"/>
    </source>
</evidence>
<accession>A0A833R9E3</accession>
<sequence length="153" mass="17365">MESNRVMLAASEQPLWEIKLSEEETKTCENYSVLSATLECLALKEEVNMSVKCFDQMISLIKTMLPGNDRLPENFYQAKKLVQEERPGCPYVISAGQDLDIPTVLVQEGVLDVGQNSREQPHEELTQNLMMTASMRAKTNTNLKMKKVLIPTW</sequence>
<proteinExistence type="predicted"/>